<comment type="subcellular location">
    <subcellularLocation>
        <location evidence="1">Nucleus</location>
    </subcellularLocation>
</comment>
<keyword evidence="5" id="KW-0539">Nucleus</keyword>
<reference evidence="8 9" key="1">
    <citation type="submission" date="2017-04" db="EMBL/GenBank/DDBJ databases">
        <title>Draft genome of the yeast Clavispora lusitaniae type strain CBS 6936.</title>
        <authorList>
            <person name="Durrens P."/>
            <person name="Klopp C."/>
            <person name="Biteau N."/>
            <person name="Fitton-Ouhabi V."/>
            <person name="Dementhon K."/>
            <person name="Accoceberry I."/>
            <person name="Sherman D.J."/>
            <person name="Noel T."/>
        </authorList>
    </citation>
    <scope>NUCLEOTIDE SEQUENCE [LARGE SCALE GENOMIC DNA]</scope>
    <source>
        <strain evidence="8 9">CBS 6936</strain>
    </source>
</reference>
<dbReference type="Proteomes" id="UP000195602">
    <property type="component" value="Unassembled WGS sequence"/>
</dbReference>
<dbReference type="InterPro" id="IPR045347">
    <property type="entry name" value="HIND"/>
</dbReference>
<feature type="region of interest" description="Disordered" evidence="7">
    <location>
        <begin position="511"/>
        <end position="585"/>
    </location>
</feature>
<keyword evidence="4" id="KW-0508">mRNA splicing</keyword>
<dbReference type="GO" id="GO:0046540">
    <property type="term" value="C:U4/U6 x U5 tri-snRNP complex"/>
    <property type="evidence" value="ECO:0007669"/>
    <property type="project" value="InterPro"/>
</dbReference>
<protein>
    <submittedName>
        <fullName evidence="8">U4/U6-U5 snRNP complex subunit</fullName>
    </submittedName>
</protein>
<dbReference type="InterPro" id="IPR005011">
    <property type="entry name" value="SNU66/SART1"/>
</dbReference>
<comment type="caution">
    <text evidence="8">The sequence shown here is derived from an EMBL/GenBank/DDBJ whole genome shotgun (WGS) entry which is preliminary data.</text>
</comment>
<dbReference type="Pfam" id="PF19252">
    <property type="entry name" value="HIND"/>
    <property type="match status" value="2"/>
</dbReference>
<gene>
    <name evidence="8" type="ORF">A9F13_14g01045</name>
</gene>
<feature type="compositionally biased region" description="Basic and acidic residues" evidence="7">
    <location>
        <begin position="537"/>
        <end position="550"/>
    </location>
</feature>
<evidence type="ECO:0000256" key="2">
    <source>
        <dbReference type="ARBA" id="ARBA00006076"/>
    </source>
</evidence>
<comment type="similarity">
    <text evidence="2">Belongs to the SNU66/SART1 family.</text>
</comment>
<feature type="region of interest" description="Disordered" evidence="7">
    <location>
        <begin position="345"/>
        <end position="425"/>
    </location>
</feature>
<dbReference type="KEGG" id="clus:A9F13_14g01045"/>
<evidence type="ECO:0000256" key="3">
    <source>
        <dbReference type="ARBA" id="ARBA00022664"/>
    </source>
</evidence>
<feature type="compositionally biased region" description="Basic residues" evidence="7">
    <location>
        <begin position="244"/>
        <end position="257"/>
    </location>
</feature>
<evidence type="ECO:0000256" key="6">
    <source>
        <dbReference type="SAM" id="Coils"/>
    </source>
</evidence>
<dbReference type="GO" id="GO:0045292">
    <property type="term" value="P:mRNA cis splicing, via spliceosome"/>
    <property type="evidence" value="ECO:0007669"/>
    <property type="project" value="TreeGrafter"/>
</dbReference>
<evidence type="ECO:0000256" key="1">
    <source>
        <dbReference type="ARBA" id="ARBA00004123"/>
    </source>
</evidence>
<feature type="compositionally biased region" description="Basic and acidic residues" evidence="7">
    <location>
        <begin position="570"/>
        <end position="585"/>
    </location>
</feature>
<name>A0AA91PX84_CLALS</name>
<evidence type="ECO:0000256" key="5">
    <source>
        <dbReference type="ARBA" id="ARBA00023242"/>
    </source>
</evidence>
<feature type="compositionally biased region" description="Basic and acidic residues" evidence="7">
    <location>
        <begin position="28"/>
        <end position="40"/>
    </location>
</feature>
<keyword evidence="3" id="KW-0507">mRNA processing</keyword>
<dbReference type="EMBL" id="LYUB02000014">
    <property type="protein sequence ID" value="OVF07269.1"/>
    <property type="molecule type" value="Genomic_DNA"/>
</dbReference>
<organism evidence="8 9">
    <name type="scientific">Clavispora lusitaniae</name>
    <name type="common">Candida lusitaniae</name>
    <dbReference type="NCBI Taxonomy" id="36911"/>
    <lineage>
        <taxon>Eukaryota</taxon>
        <taxon>Fungi</taxon>
        <taxon>Dikarya</taxon>
        <taxon>Ascomycota</taxon>
        <taxon>Saccharomycotina</taxon>
        <taxon>Pichiomycetes</taxon>
        <taxon>Metschnikowiaceae</taxon>
        <taxon>Clavispora</taxon>
    </lineage>
</organism>
<accession>A0AA91PX84</accession>
<dbReference type="PANTHER" id="PTHR14152">
    <property type="entry name" value="SQUAMOUS CELL CARCINOMA ANTIGEN RECOGNISED BY CYTOTOXIC T LYMPHOCYTES"/>
    <property type="match status" value="1"/>
</dbReference>
<feature type="coiled-coil region" evidence="6">
    <location>
        <begin position="437"/>
        <end position="471"/>
    </location>
</feature>
<feature type="region of interest" description="Disordered" evidence="7">
    <location>
        <begin position="23"/>
        <end position="87"/>
    </location>
</feature>
<feature type="compositionally biased region" description="Basic and acidic residues" evidence="7">
    <location>
        <begin position="362"/>
        <end position="373"/>
    </location>
</feature>
<proteinExistence type="inferred from homology"/>
<dbReference type="Pfam" id="PF03343">
    <property type="entry name" value="SART-1"/>
    <property type="match status" value="1"/>
</dbReference>
<feature type="compositionally biased region" description="Basic residues" evidence="7">
    <location>
        <begin position="555"/>
        <end position="569"/>
    </location>
</feature>
<feature type="compositionally biased region" description="Basic and acidic residues" evidence="7">
    <location>
        <begin position="518"/>
        <end position="529"/>
    </location>
</feature>
<dbReference type="GO" id="GO:0000481">
    <property type="term" value="P:maturation of 5S rRNA"/>
    <property type="evidence" value="ECO:0007669"/>
    <property type="project" value="TreeGrafter"/>
</dbReference>
<feature type="compositionally biased region" description="Basic and acidic residues" evidence="7">
    <location>
        <begin position="383"/>
        <end position="417"/>
    </location>
</feature>
<feature type="compositionally biased region" description="Basic and acidic residues" evidence="7">
    <location>
        <begin position="345"/>
        <end position="355"/>
    </location>
</feature>
<keyword evidence="6" id="KW-0175">Coiled coil</keyword>
<dbReference type="AlphaFoldDB" id="A0AA91PX84"/>
<feature type="compositionally biased region" description="Polar residues" evidence="7">
    <location>
        <begin position="69"/>
        <end position="87"/>
    </location>
</feature>
<sequence length="585" mass="66015">MAAEIELSIAETNKLRAQLGLPLIPVSEGKEEKSPERDPSELTIEQTNKLRASLGLRQLEDAPPKRKNATPSTAKSAANRVSASQVSADLYKEVDTDAWLEGLGKGKMSTKKPETILAQDDDEPQVEVAHDAQVLAEVADGDVFTLEDSDLLGEGNDVLSNEKLAKVSKQKQDETERKKIDRLRFGAKVSFESDDDMESSGPVVIRGTSIDISEKPDSPLMSIHTVSTPLFQDEPVEEKTGPVKMKKLKMKKPKQKRKAIDDSIKVTEPMVTQTLLEEEPEDAEELEAILSASRDKKVKRRKLMSAEEIAHEVSLHSRLDTVDKIDGIVYDSTKDFLDTLSAEKEAREEKGNAKEIEEEVEKVEGKEEVENENHQLTNSPHELVSDVEKINEAEVEKSADNELGQKESDDVRSEAKTHTPLNSLSATLQYLRKSNIVPDTNEEQKQAEKKLREARKEAQLMKLQISIEERTLREELEKDSGYKGLPAKEKENTFDRILNQRLIEKGLVSDVNPHSKYSRYEKKPDRLSDYRPQVKLSYKDEKGNLLDRKQAWKQLSHKYHGSAPKHKKESPKAKSELEPREIHPE</sequence>
<evidence type="ECO:0000256" key="4">
    <source>
        <dbReference type="ARBA" id="ARBA00023187"/>
    </source>
</evidence>
<feature type="region of interest" description="Disordered" evidence="7">
    <location>
        <begin position="231"/>
        <end position="263"/>
    </location>
</feature>
<evidence type="ECO:0000256" key="7">
    <source>
        <dbReference type="SAM" id="MobiDB-lite"/>
    </source>
</evidence>
<evidence type="ECO:0000313" key="8">
    <source>
        <dbReference type="EMBL" id="OVF07269.1"/>
    </source>
</evidence>
<evidence type="ECO:0000313" key="9">
    <source>
        <dbReference type="Proteomes" id="UP000195602"/>
    </source>
</evidence>
<dbReference type="PANTHER" id="PTHR14152:SF5">
    <property type="entry name" value="U4_U6.U5 TRI-SNRNP-ASSOCIATED PROTEIN 1"/>
    <property type="match status" value="1"/>
</dbReference>